<sequence>MKKIAKTSHSKLEIKKSTFIAYLCEFKEYKKLLQELKKEHPKAVHFVYAYRYLNDNKQIVEDKSDDNEPKNSAGLPCLNVLRGAELIDTAAVVLRYFGGIKLGVGGLIRAYSSALNLAIQEAEFVNFELKESISLKIKIKDFNKFKHTCLKNDINFNSTFCEEEVFISLNLNEKEKEVLKQYLS</sequence>
<dbReference type="PANTHER" id="PTHR16301">
    <property type="entry name" value="IMPACT-RELATED"/>
    <property type="match status" value="1"/>
</dbReference>
<protein>
    <submittedName>
        <fullName evidence="3">UPF0029 domain protein</fullName>
    </submittedName>
</protein>
<dbReference type="RefSeq" id="WP_094324379.1">
    <property type="nucleotide sequence ID" value="NZ_CP022347.1"/>
</dbReference>
<dbReference type="InterPro" id="IPR023582">
    <property type="entry name" value="Impact"/>
</dbReference>
<reference evidence="3 4" key="1">
    <citation type="submission" date="2017-07" db="EMBL/GenBank/DDBJ databases">
        <title>Analysis of two Campylobacter avium genomes and identification of a novel hippuricase gene.</title>
        <authorList>
            <person name="Miller W.G."/>
            <person name="Chapman M.H."/>
            <person name="Yee E."/>
            <person name="Revez J."/>
            <person name="Bono J.L."/>
            <person name="Rossi M."/>
        </authorList>
    </citation>
    <scope>NUCLEOTIDE SEQUENCE [LARGE SCALE GENOMIC DNA]</scope>
    <source>
        <strain evidence="3 4">LMG 24591</strain>
    </source>
</reference>
<dbReference type="InterPro" id="IPR020568">
    <property type="entry name" value="Ribosomal_Su5_D2-typ_SF"/>
</dbReference>
<dbReference type="SUPFAM" id="SSF54211">
    <property type="entry name" value="Ribosomal protein S5 domain 2-like"/>
    <property type="match status" value="1"/>
</dbReference>
<dbReference type="KEGG" id="cavi:CAV_1642"/>
<dbReference type="Proteomes" id="UP000201169">
    <property type="component" value="Chromosome"/>
</dbReference>
<dbReference type="PANTHER" id="PTHR16301:SF20">
    <property type="entry name" value="IMPACT FAMILY MEMBER YIGZ"/>
    <property type="match status" value="1"/>
</dbReference>
<evidence type="ECO:0000259" key="2">
    <source>
        <dbReference type="Pfam" id="PF01205"/>
    </source>
</evidence>
<dbReference type="Pfam" id="PF01205">
    <property type="entry name" value="Impact_N"/>
    <property type="match status" value="1"/>
</dbReference>
<dbReference type="AlphaFoldDB" id="A0A222MZJ6"/>
<dbReference type="Gene3D" id="3.30.230.30">
    <property type="entry name" value="Impact, N-terminal domain"/>
    <property type="match status" value="1"/>
</dbReference>
<keyword evidence="4" id="KW-1185">Reference proteome</keyword>
<dbReference type="InterPro" id="IPR001498">
    <property type="entry name" value="Impact_N"/>
</dbReference>
<feature type="domain" description="Impact N-terminal" evidence="2">
    <location>
        <begin position="15"/>
        <end position="118"/>
    </location>
</feature>
<evidence type="ECO:0000313" key="4">
    <source>
        <dbReference type="Proteomes" id="UP000201169"/>
    </source>
</evidence>
<name>A0A222MZJ6_9BACT</name>
<evidence type="ECO:0000256" key="1">
    <source>
        <dbReference type="ARBA" id="ARBA00007665"/>
    </source>
</evidence>
<proteinExistence type="inferred from homology"/>
<organism evidence="3 4">
    <name type="scientific">Campylobacter avium LMG 24591</name>
    <dbReference type="NCBI Taxonomy" id="522484"/>
    <lineage>
        <taxon>Bacteria</taxon>
        <taxon>Pseudomonadati</taxon>
        <taxon>Campylobacterota</taxon>
        <taxon>Epsilonproteobacteria</taxon>
        <taxon>Campylobacterales</taxon>
        <taxon>Campylobacteraceae</taxon>
        <taxon>Campylobacter</taxon>
    </lineage>
</organism>
<evidence type="ECO:0000313" key="3">
    <source>
        <dbReference type="EMBL" id="ASQ31241.1"/>
    </source>
</evidence>
<dbReference type="GO" id="GO:0006446">
    <property type="term" value="P:regulation of translational initiation"/>
    <property type="evidence" value="ECO:0007669"/>
    <property type="project" value="TreeGrafter"/>
</dbReference>
<accession>A0A222MZJ6</accession>
<dbReference type="EMBL" id="CP022347">
    <property type="protein sequence ID" value="ASQ31241.1"/>
    <property type="molecule type" value="Genomic_DNA"/>
</dbReference>
<comment type="similarity">
    <text evidence="1">Belongs to the IMPACT family.</text>
</comment>
<dbReference type="InterPro" id="IPR036956">
    <property type="entry name" value="Impact_N_sf"/>
</dbReference>
<dbReference type="GO" id="GO:0005737">
    <property type="term" value="C:cytoplasm"/>
    <property type="evidence" value="ECO:0007669"/>
    <property type="project" value="TreeGrafter"/>
</dbReference>
<gene>
    <name evidence="3" type="ORF">CAV_1642</name>
</gene>
<dbReference type="OrthoDB" id="9813771at2"/>